<sequence>MKLKYTLFLIAFVAVSNSTFAQFARDAIRFSGFQNGTTSRLKGIGNAGTAVGGDLSSISSNPAGLGYFTQSEFSLTGEFDNHTSDATYLGKQQTATKGTPNLSQFGAVFYTRLNTPRGQNKTEGFVSLNYGVAYSRTNNFDERVNTNALNNTNTINNYYANLANKEGVDNGTLQDWAFQQQLISRYGTSTNNSFAPNSYPGVNQTGYINRSGGQTALDFSAGTNYNNKLYLGLNVSIASLRFKSQKTFNETGKATLPATGGAVDRSFNSLYSQMQETKGEGFSAKLGVIYKVMEYLRLGATITSPAFLTLDDTFGETLNTSYNGGGIFEDGTEYPTTYNLRTPYKASGGMSVFIGQFGFITGDVEYVGYKSTNISSNEYYNNGFDLDIIKKNYCSVVNLRGGAEAKIAKFVSLRAGYSLQPSPLQVGGFDTKTLTGGLGVRVGGLYADAAYMRVTGSRNELFYDIRENSPVANINQRNNNFFLTVGFRY</sequence>
<organism evidence="2 3">
    <name type="scientific">Mucilaginibacter antarcticus</name>
    <dbReference type="NCBI Taxonomy" id="1855725"/>
    <lineage>
        <taxon>Bacteria</taxon>
        <taxon>Pseudomonadati</taxon>
        <taxon>Bacteroidota</taxon>
        <taxon>Sphingobacteriia</taxon>
        <taxon>Sphingobacteriales</taxon>
        <taxon>Sphingobacteriaceae</taxon>
        <taxon>Mucilaginibacter</taxon>
    </lineage>
</organism>
<proteinExistence type="predicted"/>
<evidence type="ECO:0000313" key="2">
    <source>
        <dbReference type="EMBL" id="MFD2865056.1"/>
    </source>
</evidence>
<keyword evidence="3" id="KW-1185">Reference proteome</keyword>
<feature type="signal peptide" evidence="1">
    <location>
        <begin position="1"/>
        <end position="21"/>
    </location>
</feature>
<evidence type="ECO:0008006" key="4">
    <source>
        <dbReference type="Google" id="ProtNLM"/>
    </source>
</evidence>
<comment type="caution">
    <text evidence="2">The sequence shown here is derived from an EMBL/GenBank/DDBJ whole genome shotgun (WGS) entry which is preliminary data.</text>
</comment>
<dbReference type="SUPFAM" id="SSF56935">
    <property type="entry name" value="Porins"/>
    <property type="match status" value="1"/>
</dbReference>
<evidence type="ECO:0000313" key="3">
    <source>
        <dbReference type="Proteomes" id="UP001597601"/>
    </source>
</evidence>
<dbReference type="Proteomes" id="UP001597601">
    <property type="component" value="Unassembled WGS sequence"/>
</dbReference>
<dbReference type="Gene3D" id="2.40.160.60">
    <property type="entry name" value="Outer membrane protein transport protein (OMPP1/FadL/TodX)"/>
    <property type="match status" value="1"/>
</dbReference>
<dbReference type="EMBL" id="JBHUON010000010">
    <property type="protein sequence ID" value="MFD2865056.1"/>
    <property type="molecule type" value="Genomic_DNA"/>
</dbReference>
<name>A0ABW5XPZ7_9SPHI</name>
<evidence type="ECO:0000256" key="1">
    <source>
        <dbReference type="SAM" id="SignalP"/>
    </source>
</evidence>
<dbReference type="RefSeq" id="WP_377126681.1">
    <property type="nucleotide sequence ID" value="NZ_JBHUON010000010.1"/>
</dbReference>
<keyword evidence="1" id="KW-0732">Signal</keyword>
<protein>
    <recommendedName>
        <fullName evidence="4">Long-subunit fatty acid transport protein</fullName>
    </recommendedName>
</protein>
<accession>A0ABW5XPZ7</accession>
<reference evidence="3" key="1">
    <citation type="journal article" date="2019" name="Int. J. Syst. Evol. Microbiol.">
        <title>The Global Catalogue of Microorganisms (GCM) 10K type strain sequencing project: providing services to taxonomists for standard genome sequencing and annotation.</title>
        <authorList>
            <consortium name="The Broad Institute Genomics Platform"/>
            <consortium name="The Broad Institute Genome Sequencing Center for Infectious Disease"/>
            <person name="Wu L."/>
            <person name="Ma J."/>
        </authorList>
    </citation>
    <scope>NUCLEOTIDE SEQUENCE [LARGE SCALE GENOMIC DNA]</scope>
    <source>
        <strain evidence="3">KCTC 52232</strain>
    </source>
</reference>
<gene>
    <name evidence="2" type="ORF">ACFSYC_10195</name>
</gene>
<feature type="chain" id="PRO_5045851911" description="Long-subunit fatty acid transport protein" evidence="1">
    <location>
        <begin position="22"/>
        <end position="489"/>
    </location>
</feature>